<protein>
    <recommendedName>
        <fullName evidence="4">RNA polymerase sigma-70 factor, ECF subfamily</fullName>
    </recommendedName>
</protein>
<name>A0ABS0SE60_9HYPH</name>
<evidence type="ECO:0000256" key="1">
    <source>
        <dbReference type="SAM" id="MobiDB-lite"/>
    </source>
</evidence>
<comment type="caution">
    <text evidence="2">The sequence shown here is derived from an EMBL/GenBank/DDBJ whole genome shotgun (WGS) entry which is preliminary data.</text>
</comment>
<dbReference type="InterPro" id="IPR036388">
    <property type="entry name" value="WH-like_DNA-bd_sf"/>
</dbReference>
<reference evidence="2 3" key="1">
    <citation type="submission" date="2020-10" db="EMBL/GenBank/DDBJ databases">
        <title>Aquamicrobium zhengzhouensis sp. nov., a exopolysaccharide producing bacterium isolated from farmland soil.</title>
        <authorList>
            <person name="Wang X."/>
        </authorList>
    </citation>
    <scope>NUCLEOTIDE SEQUENCE [LARGE SCALE GENOMIC DNA]</scope>
    <source>
        <strain evidence="3">cd-1</strain>
    </source>
</reference>
<evidence type="ECO:0000313" key="3">
    <source>
        <dbReference type="Proteomes" id="UP000601789"/>
    </source>
</evidence>
<gene>
    <name evidence="2" type="ORF">IOD40_12940</name>
</gene>
<sequence>MPGGSDLTPSADEIVALIPALRAFARTFRKIPDDIDGLVETTLRFAIANLDEFSPGLGMRTWLLSVMREAAKVPYSPTRARADGDGADPRPSSEAERQISAVIDELATPLREVAMLVGVLSLPYEEAAVICECSVRTVQERVAEVERALSEKATGVSLYEVEE</sequence>
<dbReference type="Gene3D" id="1.10.1740.10">
    <property type="match status" value="1"/>
</dbReference>
<feature type="compositionally biased region" description="Basic and acidic residues" evidence="1">
    <location>
        <begin position="80"/>
        <end position="97"/>
    </location>
</feature>
<proteinExistence type="predicted"/>
<evidence type="ECO:0008006" key="4">
    <source>
        <dbReference type="Google" id="ProtNLM"/>
    </source>
</evidence>
<dbReference type="Gene3D" id="1.10.10.10">
    <property type="entry name" value="Winged helix-like DNA-binding domain superfamily/Winged helix DNA-binding domain"/>
    <property type="match status" value="1"/>
</dbReference>
<dbReference type="RefSeq" id="WP_198476964.1">
    <property type="nucleotide sequence ID" value="NZ_JADGMQ010000009.1"/>
</dbReference>
<dbReference type="EMBL" id="JADGMQ010000009">
    <property type="protein sequence ID" value="MBI1621562.1"/>
    <property type="molecule type" value="Genomic_DNA"/>
</dbReference>
<accession>A0ABS0SE60</accession>
<dbReference type="Proteomes" id="UP000601789">
    <property type="component" value="Unassembled WGS sequence"/>
</dbReference>
<evidence type="ECO:0000313" key="2">
    <source>
        <dbReference type="EMBL" id="MBI1621562.1"/>
    </source>
</evidence>
<organism evidence="2 3">
    <name type="scientific">Aquamicrobium zhengzhouense</name>
    <dbReference type="NCBI Taxonomy" id="2781738"/>
    <lineage>
        <taxon>Bacteria</taxon>
        <taxon>Pseudomonadati</taxon>
        <taxon>Pseudomonadota</taxon>
        <taxon>Alphaproteobacteria</taxon>
        <taxon>Hyphomicrobiales</taxon>
        <taxon>Phyllobacteriaceae</taxon>
        <taxon>Aquamicrobium</taxon>
    </lineage>
</organism>
<dbReference type="SUPFAM" id="SSF88659">
    <property type="entry name" value="Sigma3 and sigma4 domains of RNA polymerase sigma factors"/>
    <property type="match status" value="1"/>
</dbReference>
<feature type="region of interest" description="Disordered" evidence="1">
    <location>
        <begin position="77"/>
        <end position="97"/>
    </location>
</feature>
<dbReference type="InterPro" id="IPR013324">
    <property type="entry name" value="RNA_pol_sigma_r3/r4-like"/>
</dbReference>
<keyword evidence="3" id="KW-1185">Reference proteome</keyword>